<sequence length="123" mass="13361">MSGPSSWSKVEIITSYSLLVVLASIIITRLGFAGVWALPMFDLIFTWAALLAVLGSFWFARHSRTLRFWVVGFASASQLVPMVIRQPVLLLPLLGAAVPVGITLWALIALSKKGGDRGTPRHS</sequence>
<evidence type="ECO:0000256" key="1">
    <source>
        <dbReference type="SAM" id="Phobius"/>
    </source>
</evidence>
<protein>
    <submittedName>
        <fullName evidence="2">LrgA</fullName>
    </submittedName>
</protein>
<keyword evidence="1" id="KW-0472">Membrane</keyword>
<dbReference type="RefSeq" id="WP_114843629.1">
    <property type="nucleotide sequence ID" value="NZ_JBHSPE010000001.1"/>
</dbReference>
<keyword evidence="1" id="KW-0812">Transmembrane</keyword>
<dbReference type="EMBL" id="QQAH01000001">
    <property type="protein sequence ID" value="RDD83238.1"/>
    <property type="molecule type" value="Genomic_DNA"/>
</dbReference>
<keyword evidence="3" id="KW-1185">Reference proteome</keyword>
<dbReference type="OrthoDB" id="5954921at2"/>
<dbReference type="Proteomes" id="UP000253782">
    <property type="component" value="Unassembled WGS sequence"/>
</dbReference>
<name>A0A369UU40_9GAMM</name>
<reference evidence="2 3" key="1">
    <citation type="submission" date="2018-07" db="EMBL/GenBank/DDBJ databases">
        <title>Dyella tabacisoli L4-6T, whole genome shotgun sequence.</title>
        <authorList>
            <person name="Zhou X.-K."/>
            <person name="Li W.-J."/>
            <person name="Duan Y.-Q."/>
        </authorList>
    </citation>
    <scope>NUCLEOTIDE SEQUENCE [LARGE SCALE GENOMIC DNA]</scope>
    <source>
        <strain evidence="2 3">L4-6</strain>
    </source>
</reference>
<organism evidence="2 3">
    <name type="scientific">Dyella tabacisoli</name>
    <dbReference type="NCBI Taxonomy" id="2282381"/>
    <lineage>
        <taxon>Bacteria</taxon>
        <taxon>Pseudomonadati</taxon>
        <taxon>Pseudomonadota</taxon>
        <taxon>Gammaproteobacteria</taxon>
        <taxon>Lysobacterales</taxon>
        <taxon>Rhodanobacteraceae</taxon>
        <taxon>Dyella</taxon>
    </lineage>
</organism>
<feature type="transmembrane region" description="Helical" evidence="1">
    <location>
        <begin position="90"/>
        <end position="111"/>
    </location>
</feature>
<feature type="transmembrane region" description="Helical" evidence="1">
    <location>
        <begin position="38"/>
        <end position="59"/>
    </location>
</feature>
<proteinExistence type="predicted"/>
<evidence type="ECO:0000313" key="3">
    <source>
        <dbReference type="Proteomes" id="UP000253782"/>
    </source>
</evidence>
<dbReference type="AlphaFoldDB" id="A0A369UU40"/>
<gene>
    <name evidence="2" type="ORF">DVJ77_01140</name>
</gene>
<comment type="caution">
    <text evidence="2">The sequence shown here is derived from an EMBL/GenBank/DDBJ whole genome shotgun (WGS) entry which is preliminary data.</text>
</comment>
<evidence type="ECO:0000313" key="2">
    <source>
        <dbReference type="EMBL" id="RDD83238.1"/>
    </source>
</evidence>
<feature type="transmembrane region" description="Helical" evidence="1">
    <location>
        <begin position="12"/>
        <end position="32"/>
    </location>
</feature>
<keyword evidence="1" id="KW-1133">Transmembrane helix</keyword>
<accession>A0A369UU40</accession>